<comment type="catalytic activity">
    <reaction evidence="1">
        <text>Endonucleolytic cleavage to 5'-phosphomonoester.</text>
        <dbReference type="EC" id="3.1.26.4"/>
    </reaction>
</comment>
<dbReference type="GO" id="GO:0046872">
    <property type="term" value="F:metal ion binding"/>
    <property type="evidence" value="ECO:0007669"/>
    <property type="project" value="UniProtKB-KW"/>
</dbReference>
<sequence>MPRRNSDSESEDNPRRVLDTDGDFTVRNAEPSFTFKLHDFHPMVEDENGNMIPFPGVLSPCPVPPPAIVQRVRSAMGNGTNGVWVGTVFTPETGESPASMFAPRQVNTATPGRNVTRIVLRRRYVPRISGLKTMLMFSDGSCLANGAADARAGWAFIFKPGSEGSVSGVLEQKGPDDELHAATSNRAELRAAIAALEFRAWSGEGWERIVIATDSEYVVYGATAWLRSWAARRWRTSGGSPVQNRDLWERLSARMGMCVEGGCEVSFWRVPRAWNTEADQAAKAAAKDGGSVVEYIARAGILV</sequence>
<dbReference type="AlphaFoldDB" id="A0AAN6MAS7"/>
<evidence type="ECO:0000256" key="8">
    <source>
        <dbReference type="SAM" id="MobiDB-lite"/>
    </source>
</evidence>
<dbReference type="GO" id="GO:0004523">
    <property type="term" value="F:RNA-DNA hybrid ribonuclease activity"/>
    <property type="evidence" value="ECO:0007669"/>
    <property type="project" value="UniProtKB-EC"/>
</dbReference>
<dbReference type="EMBL" id="MU856316">
    <property type="protein sequence ID" value="KAK3896982.1"/>
    <property type="molecule type" value="Genomic_DNA"/>
</dbReference>
<evidence type="ECO:0000256" key="7">
    <source>
        <dbReference type="ARBA" id="ARBA00022801"/>
    </source>
</evidence>
<evidence type="ECO:0000256" key="3">
    <source>
        <dbReference type="ARBA" id="ARBA00012180"/>
    </source>
</evidence>
<keyword evidence="5" id="KW-0479">Metal-binding</keyword>
<evidence type="ECO:0000256" key="2">
    <source>
        <dbReference type="ARBA" id="ARBA00005300"/>
    </source>
</evidence>
<reference evidence="10" key="1">
    <citation type="journal article" date="2023" name="Mol. Phylogenet. Evol.">
        <title>Genome-scale phylogeny and comparative genomics of the fungal order Sordariales.</title>
        <authorList>
            <person name="Hensen N."/>
            <person name="Bonometti L."/>
            <person name="Westerberg I."/>
            <person name="Brannstrom I.O."/>
            <person name="Guillou S."/>
            <person name="Cros-Aarteil S."/>
            <person name="Calhoun S."/>
            <person name="Haridas S."/>
            <person name="Kuo A."/>
            <person name="Mondo S."/>
            <person name="Pangilinan J."/>
            <person name="Riley R."/>
            <person name="LaButti K."/>
            <person name="Andreopoulos B."/>
            <person name="Lipzen A."/>
            <person name="Chen C."/>
            <person name="Yan M."/>
            <person name="Daum C."/>
            <person name="Ng V."/>
            <person name="Clum A."/>
            <person name="Steindorff A."/>
            <person name="Ohm R.A."/>
            <person name="Martin F."/>
            <person name="Silar P."/>
            <person name="Natvig D.O."/>
            <person name="Lalanne C."/>
            <person name="Gautier V."/>
            <person name="Ament-Velasquez S.L."/>
            <person name="Kruys A."/>
            <person name="Hutchinson M.I."/>
            <person name="Powell A.J."/>
            <person name="Barry K."/>
            <person name="Miller A.N."/>
            <person name="Grigoriev I.V."/>
            <person name="Debuchy R."/>
            <person name="Gladieux P."/>
            <person name="Hiltunen Thoren M."/>
            <person name="Johannesson H."/>
        </authorList>
    </citation>
    <scope>NUCLEOTIDE SEQUENCE</scope>
    <source>
        <strain evidence="10">CBS 103.79</strain>
    </source>
</reference>
<keyword evidence="4" id="KW-0540">Nuclease</keyword>
<protein>
    <recommendedName>
        <fullName evidence="3">ribonuclease H</fullName>
        <ecNumber evidence="3">3.1.26.4</ecNumber>
    </recommendedName>
</protein>
<dbReference type="Proteomes" id="UP001303889">
    <property type="component" value="Unassembled WGS sequence"/>
</dbReference>
<evidence type="ECO:0000256" key="1">
    <source>
        <dbReference type="ARBA" id="ARBA00000077"/>
    </source>
</evidence>
<keyword evidence="6" id="KW-0255">Endonuclease</keyword>
<dbReference type="InterPro" id="IPR002156">
    <property type="entry name" value="RNaseH_domain"/>
</dbReference>
<evidence type="ECO:0000256" key="6">
    <source>
        <dbReference type="ARBA" id="ARBA00022759"/>
    </source>
</evidence>
<keyword evidence="11" id="KW-1185">Reference proteome</keyword>
<dbReference type="EC" id="3.1.26.4" evidence="3"/>
<dbReference type="PROSITE" id="PS50879">
    <property type="entry name" value="RNASE_H_1"/>
    <property type="match status" value="1"/>
</dbReference>
<evidence type="ECO:0000256" key="4">
    <source>
        <dbReference type="ARBA" id="ARBA00022722"/>
    </source>
</evidence>
<dbReference type="Gene3D" id="3.30.420.10">
    <property type="entry name" value="Ribonuclease H-like superfamily/Ribonuclease H"/>
    <property type="match status" value="1"/>
</dbReference>
<dbReference type="InterPro" id="IPR036397">
    <property type="entry name" value="RNaseH_sf"/>
</dbReference>
<comment type="similarity">
    <text evidence="2">Belongs to the RNase H family.</text>
</comment>
<evidence type="ECO:0000313" key="11">
    <source>
        <dbReference type="Proteomes" id="UP001303889"/>
    </source>
</evidence>
<dbReference type="GO" id="GO:0043137">
    <property type="term" value="P:DNA replication, removal of RNA primer"/>
    <property type="evidence" value="ECO:0007669"/>
    <property type="project" value="TreeGrafter"/>
</dbReference>
<keyword evidence="7" id="KW-0378">Hydrolase</keyword>
<dbReference type="PANTHER" id="PTHR10642:SF26">
    <property type="entry name" value="RIBONUCLEASE H1"/>
    <property type="match status" value="1"/>
</dbReference>
<evidence type="ECO:0000313" key="10">
    <source>
        <dbReference type="EMBL" id="KAK3896982.1"/>
    </source>
</evidence>
<feature type="domain" description="RNase H type-1" evidence="9">
    <location>
        <begin position="130"/>
        <end position="287"/>
    </location>
</feature>
<proteinExistence type="inferred from homology"/>
<comment type="caution">
    <text evidence="10">The sequence shown here is derived from an EMBL/GenBank/DDBJ whole genome shotgun (WGS) entry which is preliminary data.</text>
</comment>
<accession>A0AAN6MAS7</accession>
<dbReference type="PANTHER" id="PTHR10642">
    <property type="entry name" value="RIBONUCLEASE H1"/>
    <property type="match status" value="1"/>
</dbReference>
<feature type="region of interest" description="Disordered" evidence="8">
    <location>
        <begin position="1"/>
        <end position="21"/>
    </location>
</feature>
<dbReference type="InterPro" id="IPR050092">
    <property type="entry name" value="RNase_H"/>
</dbReference>
<feature type="compositionally biased region" description="Basic and acidic residues" evidence="8">
    <location>
        <begin position="1"/>
        <end position="19"/>
    </location>
</feature>
<dbReference type="SUPFAM" id="SSF53098">
    <property type="entry name" value="Ribonuclease H-like"/>
    <property type="match status" value="1"/>
</dbReference>
<gene>
    <name evidence="10" type="ORF">C8A05DRAFT_39465</name>
</gene>
<evidence type="ECO:0000259" key="9">
    <source>
        <dbReference type="PROSITE" id="PS50879"/>
    </source>
</evidence>
<dbReference type="InterPro" id="IPR012337">
    <property type="entry name" value="RNaseH-like_sf"/>
</dbReference>
<organism evidence="10 11">
    <name type="scientific">Staphylotrichum tortipilum</name>
    <dbReference type="NCBI Taxonomy" id="2831512"/>
    <lineage>
        <taxon>Eukaryota</taxon>
        <taxon>Fungi</taxon>
        <taxon>Dikarya</taxon>
        <taxon>Ascomycota</taxon>
        <taxon>Pezizomycotina</taxon>
        <taxon>Sordariomycetes</taxon>
        <taxon>Sordariomycetidae</taxon>
        <taxon>Sordariales</taxon>
        <taxon>Chaetomiaceae</taxon>
        <taxon>Staphylotrichum</taxon>
    </lineage>
</organism>
<dbReference type="GO" id="GO:0003676">
    <property type="term" value="F:nucleic acid binding"/>
    <property type="evidence" value="ECO:0007669"/>
    <property type="project" value="InterPro"/>
</dbReference>
<dbReference type="Pfam" id="PF00075">
    <property type="entry name" value="RNase_H"/>
    <property type="match status" value="1"/>
</dbReference>
<dbReference type="CDD" id="cd13934">
    <property type="entry name" value="RNase_H_Dikarya_like"/>
    <property type="match status" value="1"/>
</dbReference>
<name>A0AAN6MAS7_9PEZI</name>
<evidence type="ECO:0000256" key="5">
    <source>
        <dbReference type="ARBA" id="ARBA00022723"/>
    </source>
</evidence>
<reference evidence="10" key="2">
    <citation type="submission" date="2023-05" db="EMBL/GenBank/DDBJ databases">
        <authorList>
            <consortium name="Lawrence Berkeley National Laboratory"/>
            <person name="Steindorff A."/>
            <person name="Hensen N."/>
            <person name="Bonometti L."/>
            <person name="Westerberg I."/>
            <person name="Brannstrom I.O."/>
            <person name="Guillou S."/>
            <person name="Cros-Aarteil S."/>
            <person name="Calhoun S."/>
            <person name="Haridas S."/>
            <person name="Kuo A."/>
            <person name="Mondo S."/>
            <person name="Pangilinan J."/>
            <person name="Riley R."/>
            <person name="Labutti K."/>
            <person name="Andreopoulos B."/>
            <person name="Lipzen A."/>
            <person name="Chen C."/>
            <person name="Yanf M."/>
            <person name="Daum C."/>
            <person name="Ng V."/>
            <person name="Clum A."/>
            <person name="Ohm R."/>
            <person name="Martin F."/>
            <person name="Silar P."/>
            <person name="Natvig D."/>
            <person name="Lalanne C."/>
            <person name="Gautier V."/>
            <person name="Ament-Velasquez S.L."/>
            <person name="Kruys A."/>
            <person name="Hutchinson M.I."/>
            <person name="Powell A.J."/>
            <person name="Barry K."/>
            <person name="Miller A.N."/>
            <person name="Grigoriev I.V."/>
            <person name="Debuchy R."/>
            <person name="Gladieux P."/>
            <person name="Thoren M.H."/>
            <person name="Johannesson H."/>
        </authorList>
    </citation>
    <scope>NUCLEOTIDE SEQUENCE</scope>
    <source>
        <strain evidence="10">CBS 103.79</strain>
    </source>
</reference>